<keyword evidence="8" id="KW-1185">Reference proteome</keyword>
<dbReference type="NCBIfam" id="TIGR02985">
    <property type="entry name" value="Sig70_bacteroi1"/>
    <property type="match status" value="1"/>
</dbReference>
<sequence length="170" mass="19840">MSPEDKSVCETKHYESIFNAHSETLRNFVYYKCGSEQQAEDIVQDAFIKLWKNCAKVIFTKAKSYLYTVANNMFLNEVAHQKVVLKYKQQTPSRVSNETPEFVLRHKEFQEKLQRTIAKLPDGQREVFLLNRIDKKTYAEIAEIIGLSVKAVEKRMHKALILLRKEIGNI</sequence>
<keyword evidence="4" id="KW-0804">Transcription</keyword>
<dbReference type="NCBIfam" id="TIGR02937">
    <property type="entry name" value="sigma70-ECF"/>
    <property type="match status" value="1"/>
</dbReference>
<dbReference type="GO" id="GO:0016987">
    <property type="term" value="F:sigma factor activity"/>
    <property type="evidence" value="ECO:0007669"/>
    <property type="project" value="UniProtKB-KW"/>
</dbReference>
<dbReference type="KEGG" id="kan:IMCC3317_28790"/>
<comment type="similarity">
    <text evidence="1">Belongs to the sigma-70 factor family. ECF subfamily.</text>
</comment>
<dbReference type="InterPro" id="IPR039425">
    <property type="entry name" value="RNA_pol_sigma-70-like"/>
</dbReference>
<dbReference type="InterPro" id="IPR007627">
    <property type="entry name" value="RNA_pol_sigma70_r2"/>
</dbReference>
<evidence type="ECO:0000259" key="6">
    <source>
        <dbReference type="Pfam" id="PF08281"/>
    </source>
</evidence>
<accession>A0A7L4ZLT9</accession>
<organism evidence="7 8">
    <name type="scientific">Kordia antarctica</name>
    <dbReference type="NCBI Taxonomy" id="1218801"/>
    <lineage>
        <taxon>Bacteria</taxon>
        <taxon>Pseudomonadati</taxon>
        <taxon>Bacteroidota</taxon>
        <taxon>Flavobacteriia</taxon>
        <taxon>Flavobacteriales</taxon>
        <taxon>Flavobacteriaceae</taxon>
        <taxon>Kordia</taxon>
    </lineage>
</organism>
<evidence type="ECO:0000256" key="4">
    <source>
        <dbReference type="ARBA" id="ARBA00023163"/>
    </source>
</evidence>
<evidence type="ECO:0000256" key="1">
    <source>
        <dbReference type="ARBA" id="ARBA00010641"/>
    </source>
</evidence>
<dbReference type="EMBL" id="CP019288">
    <property type="protein sequence ID" value="QHI37500.1"/>
    <property type="molecule type" value="Genomic_DNA"/>
</dbReference>
<feature type="domain" description="RNA polymerase sigma-70 region 2" evidence="5">
    <location>
        <begin position="18"/>
        <end position="81"/>
    </location>
</feature>
<keyword evidence="2" id="KW-0805">Transcription regulation</keyword>
<dbReference type="InterPro" id="IPR013325">
    <property type="entry name" value="RNA_pol_sigma_r2"/>
</dbReference>
<dbReference type="Proteomes" id="UP000464657">
    <property type="component" value="Chromosome"/>
</dbReference>
<dbReference type="CDD" id="cd06171">
    <property type="entry name" value="Sigma70_r4"/>
    <property type="match status" value="1"/>
</dbReference>
<dbReference type="SUPFAM" id="SSF88659">
    <property type="entry name" value="Sigma3 and sigma4 domains of RNA polymerase sigma factors"/>
    <property type="match status" value="1"/>
</dbReference>
<keyword evidence="3" id="KW-0731">Sigma factor</keyword>
<dbReference type="OrthoDB" id="659855at2"/>
<feature type="domain" description="RNA polymerase sigma factor 70 region 4 type 2" evidence="6">
    <location>
        <begin position="111"/>
        <end position="160"/>
    </location>
</feature>
<name>A0A7L4ZLT9_9FLAO</name>
<dbReference type="InterPro" id="IPR036388">
    <property type="entry name" value="WH-like_DNA-bd_sf"/>
</dbReference>
<dbReference type="AlphaFoldDB" id="A0A7L4ZLT9"/>
<evidence type="ECO:0000313" key="8">
    <source>
        <dbReference type="Proteomes" id="UP000464657"/>
    </source>
</evidence>
<dbReference type="InterPro" id="IPR014284">
    <property type="entry name" value="RNA_pol_sigma-70_dom"/>
</dbReference>
<evidence type="ECO:0000259" key="5">
    <source>
        <dbReference type="Pfam" id="PF04542"/>
    </source>
</evidence>
<dbReference type="PANTHER" id="PTHR43133:SF46">
    <property type="entry name" value="RNA POLYMERASE SIGMA-70 FACTOR ECF SUBFAMILY"/>
    <property type="match status" value="1"/>
</dbReference>
<dbReference type="Gene3D" id="1.10.1740.10">
    <property type="match status" value="1"/>
</dbReference>
<evidence type="ECO:0000256" key="3">
    <source>
        <dbReference type="ARBA" id="ARBA00023082"/>
    </source>
</evidence>
<dbReference type="Pfam" id="PF04542">
    <property type="entry name" value="Sigma70_r2"/>
    <property type="match status" value="1"/>
</dbReference>
<evidence type="ECO:0000256" key="2">
    <source>
        <dbReference type="ARBA" id="ARBA00023015"/>
    </source>
</evidence>
<proteinExistence type="inferred from homology"/>
<dbReference type="Pfam" id="PF08281">
    <property type="entry name" value="Sigma70_r4_2"/>
    <property type="match status" value="1"/>
</dbReference>
<gene>
    <name evidence="7" type="primary">sigW_6</name>
    <name evidence="7" type="ORF">IMCC3317_28790</name>
</gene>
<evidence type="ECO:0000313" key="7">
    <source>
        <dbReference type="EMBL" id="QHI37500.1"/>
    </source>
</evidence>
<dbReference type="SUPFAM" id="SSF88946">
    <property type="entry name" value="Sigma2 domain of RNA polymerase sigma factors"/>
    <property type="match status" value="1"/>
</dbReference>
<dbReference type="GO" id="GO:0003677">
    <property type="term" value="F:DNA binding"/>
    <property type="evidence" value="ECO:0007669"/>
    <property type="project" value="InterPro"/>
</dbReference>
<protein>
    <submittedName>
        <fullName evidence="7">ECF RNA polymerase sigma factor SigW</fullName>
    </submittedName>
</protein>
<dbReference type="InterPro" id="IPR013249">
    <property type="entry name" value="RNA_pol_sigma70_r4_t2"/>
</dbReference>
<dbReference type="GO" id="GO:0006352">
    <property type="term" value="P:DNA-templated transcription initiation"/>
    <property type="evidence" value="ECO:0007669"/>
    <property type="project" value="InterPro"/>
</dbReference>
<dbReference type="RefSeq" id="WP_160130122.1">
    <property type="nucleotide sequence ID" value="NZ_CP019288.1"/>
</dbReference>
<reference evidence="7 8" key="1">
    <citation type="journal article" date="2013" name="Int. J. Syst. Evol. Microbiol.">
        <title>Kordia antarctica sp. nov., isolated from Antarctic seawater.</title>
        <authorList>
            <person name="Baek K."/>
            <person name="Choi A."/>
            <person name="Kang I."/>
            <person name="Lee K."/>
            <person name="Cho J.C."/>
        </authorList>
    </citation>
    <scope>NUCLEOTIDE SEQUENCE [LARGE SCALE GENOMIC DNA]</scope>
    <source>
        <strain evidence="7 8">IMCC3317</strain>
    </source>
</reference>
<dbReference type="InterPro" id="IPR013324">
    <property type="entry name" value="RNA_pol_sigma_r3/r4-like"/>
</dbReference>
<dbReference type="Gene3D" id="1.10.10.10">
    <property type="entry name" value="Winged helix-like DNA-binding domain superfamily/Winged helix DNA-binding domain"/>
    <property type="match status" value="1"/>
</dbReference>
<dbReference type="PANTHER" id="PTHR43133">
    <property type="entry name" value="RNA POLYMERASE ECF-TYPE SIGMA FACTO"/>
    <property type="match status" value="1"/>
</dbReference>
<dbReference type="InterPro" id="IPR014327">
    <property type="entry name" value="RNA_pol_sigma70_bacteroid"/>
</dbReference>